<proteinExistence type="predicted"/>
<reference evidence="2 3" key="1">
    <citation type="submission" date="2022-10" db="EMBL/GenBank/DDBJ databases">
        <title>Host association and intracellularity evolved multiple times independently in the Rickettsiales.</title>
        <authorList>
            <person name="Castelli M."/>
            <person name="Nardi T."/>
            <person name="Gammuto L."/>
            <person name="Bellinzona G."/>
            <person name="Sabaneyeva E."/>
            <person name="Potekhin A."/>
            <person name="Serra V."/>
            <person name="Petroni G."/>
            <person name="Sassera D."/>
        </authorList>
    </citation>
    <scope>NUCLEOTIDE SEQUENCE [LARGE SCALE GENOMIC DNA]</scope>
    <source>
        <strain evidence="2 3">Kr 154-4</strain>
    </source>
</reference>
<accession>A0ABZ0UTP0</accession>
<evidence type="ECO:0000313" key="2">
    <source>
        <dbReference type="EMBL" id="WPY01410.1"/>
    </source>
</evidence>
<dbReference type="RefSeq" id="WP_323738184.1">
    <property type="nucleotide sequence ID" value="NZ_CP112932.1"/>
</dbReference>
<dbReference type="Gene3D" id="3.30.2010.10">
    <property type="entry name" value="Metalloproteases ('zincins'), catalytic domain"/>
    <property type="match status" value="1"/>
</dbReference>
<sequence>MSNYIILEQHGEALKVPVRESQKAKRIGIRITYKSLVELVLPSGIKAEIGHKFLLSKEHWIRRKLQKTTIASQIPSNIIPIFGKSYNVIYHQADDNSVKLQHEYIEVYSRDDSYHDVLRNFLKHLLLQKIVILAAPIIAEYKLRYNKIRITSNVSKWGSCSSKGNLSFNWRLVFASEEVLKYVVIHEMCHLKEMNHSKNFWHLVSTIEPDYSLSKLWLRKNGHLLNYYLNAAISL</sequence>
<evidence type="ECO:0000313" key="3">
    <source>
        <dbReference type="Proteomes" id="UP001326613"/>
    </source>
</evidence>
<name>A0ABZ0UTP0_9RICK</name>
<dbReference type="Proteomes" id="UP001326613">
    <property type="component" value="Chromosome"/>
</dbReference>
<feature type="domain" description="YgjP-like metallopeptidase" evidence="1">
    <location>
        <begin position="25"/>
        <end position="220"/>
    </location>
</feature>
<dbReference type="InterPro" id="IPR053136">
    <property type="entry name" value="UTP_pyrophosphatase-like"/>
</dbReference>
<gene>
    <name evidence="2" type="ORF">Trichorick_01322</name>
</gene>
<dbReference type="EMBL" id="CP112932">
    <property type="protein sequence ID" value="WPY01410.1"/>
    <property type="molecule type" value="Genomic_DNA"/>
</dbReference>
<dbReference type="CDD" id="cd07344">
    <property type="entry name" value="M48_yhfN_like"/>
    <property type="match status" value="1"/>
</dbReference>
<keyword evidence="3" id="KW-1185">Reference proteome</keyword>
<dbReference type="PANTHER" id="PTHR30399">
    <property type="entry name" value="UNCHARACTERIZED PROTEIN YGJP"/>
    <property type="match status" value="1"/>
</dbReference>
<dbReference type="InterPro" id="IPR002725">
    <property type="entry name" value="YgjP-like_metallopeptidase"/>
</dbReference>
<dbReference type="Pfam" id="PF01863">
    <property type="entry name" value="YgjP-like"/>
    <property type="match status" value="1"/>
</dbReference>
<dbReference type="PANTHER" id="PTHR30399:SF1">
    <property type="entry name" value="UTP PYROPHOSPHATASE"/>
    <property type="match status" value="1"/>
</dbReference>
<organism evidence="2 3">
    <name type="scientific">Candidatus Trichorickettsia mobilis</name>
    <dbReference type="NCBI Taxonomy" id="1346319"/>
    <lineage>
        <taxon>Bacteria</taxon>
        <taxon>Pseudomonadati</taxon>
        <taxon>Pseudomonadota</taxon>
        <taxon>Alphaproteobacteria</taxon>
        <taxon>Rickettsiales</taxon>
        <taxon>Rickettsiaceae</taxon>
        <taxon>Rickettsieae</taxon>
        <taxon>Candidatus Trichorickettsia</taxon>
    </lineage>
</organism>
<protein>
    <submittedName>
        <fullName evidence="2">M48 family metallopeptidase</fullName>
    </submittedName>
</protein>
<evidence type="ECO:0000259" key="1">
    <source>
        <dbReference type="Pfam" id="PF01863"/>
    </source>
</evidence>